<reference evidence="1" key="1">
    <citation type="submission" date="2014-11" db="EMBL/GenBank/DDBJ databases">
        <authorList>
            <person name="Amaro Gonzalez C."/>
        </authorList>
    </citation>
    <scope>NUCLEOTIDE SEQUENCE</scope>
</reference>
<accession>A0A0E9X9W9</accession>
<sequence length="18" mass="2107">MFPCGFLSKNRRVPQAVR</sequence>
<organism evidence="1">
    <name type="scientific">Anguilla anguilla</name>
    <name type="common">European freshwater eel</name>
    <name type="synonym">Muraena anguilla</name>
    <dbReference type="NCBI Taxonomy" id="7936"/>
    <lineage>
        <taxon>Eukaryota</taxon>
        <taxon>Metazoa</taxon>
        <taxon>Chordata</taxon>
        <taxon>Craniata</taxon>
        <taxon>Vertebrata</taxon>
        <taxon>Euteleostomi</taxon>
        <taxon>Actinopterygii</taxon>
        <taxon>Neopterygii</taxon>
        <taxon>Teleostei</taxon>
        <taxon>Anguilliformes</taxon>
        <taxon>Anguillidae</taxon>
        <taxon>Anguilla</taxon>
    </lineage>
</organism>
<proteinExistence type="predicted"/>
<dbReference type="EMBL" id="GBXM01009183">
    <property type="protein sequence ID" value="JAH99394.1"/>
    <property type="molecule type" value="Transcribed_RNA"/>
</dbReference>
<name>A0A0E9X9W9_ANGAN</name>
<reference evidence="1" key="2">
    <citation type="journal article" date="2015" name="Fish Shellfish Immunol.">
        <title>Early steps in the European eel (Anguilla anguilla)-Vibrio vulnificus interaction in the gills: Role of the RtxA13 toxin.</title>
        <authorList>
            <person name="Callol A."/>
            <person name="Pajuelo D."/>
            <person name="Ebbesson L."/>
            <person name="Teles M."/>
            <person name="MacKenzie S."/>
            <person name="Amaro C."/>
        </authorList>
    </citation>
    <scope>NUCLEOTIDE SEQUENCE</scope>
</reference>
<dbReference type="AlphaFoldDB" id="A0A0E9X9W9"/>
<protein>
    <submittedName>
        <fullName evidence="1">Uncharacterized protein</fullName>
    </submittedName>
</protein>
<evidence type="ECO:0000313" key="1">
    <source>
        <dbReference type="EMBL" id="JAH99394.1"/>
    </source>
</evidence>